<evidence type="ECO:0000313" key="4">
    <source>
        <dbReference type="Proteomes" id="UP000000844"/>
    </source>
</evidence>
<proteinExistence type="predicted"/>
<protein>
    <submittedName>
        <fullName evidence="3">Metallophosphoesterase</fullName>
    </submittedName>
</protein>
<accession>D3Q1Z5</accession>
<feature type="region of interest" description="Disordered" evidence="1">
    <location>
        <begin position="308"/>
        <end position="360"/>
    </location>
</feature>
<dbReference type="Proteomes" id="UP000000844">
    <property type="component" value="Chromosome"/>
</dbReference>
<sequence length="374" mass="40647">MASDRALYVVSDVHGHLAKLTAALETAGLIDADRQWTGGNARLWFLGDLFDRGTDGAGVVELIMRLSTEAEAEGGVVDTLLGNHEILMLGAQRFGSEELADDEGNARNFDLWWKLNGGQDDDVANLTDKQLNWLRNRPAIVYVEDHLLVHTDTTEYASYGRNINAVNRTIRKIIKSSDAAKWWALFRRMTIRHRFEAEDGPEQAAAMLDFFGGSQLVHGHSTIPDRLGIPGEEVTGARLYCEDLVLCVDGGMYQGGPCLVVPLPVTEESLHRSTPDEEDASGYDIPTAATVAEAADAIEAELADADVDADDADGDTDAEAESDTQAEADEPTSAAEETEVDSDEPEAETEVESDGPKVKAKRLFRFADLADLPV</sequence>
<feature type="domain" description="Calcineurin-like phosphoesterase" evidence="2">
    <location>
        <begin position="8"/>
        <end position="221"/>
    </location>
</feature>
<evidence type="ECO:0000259" key="2">
    <source>
        <dbReference type="Pfam" id="PF00149"/>
    </source>
</evidence>
<dbReference type="EMBL" id="CP001778">
    <property type="protein sequence ID" value="ADD41862.1"/>
    <property type="molecule type" value="Genomic_DNA"/>
</dbReference>
<dbReference type="AlphaFoldDB" id="D3Q1Z5"/>
<dbReference type="HOGENOM" id="CLU_055447_1_0_11"/>
<dbReference type="OrthoDB" id="3454432at2"/>
<gene>
    <name evidence="3" type="ordered locus">Snas_2170</name>
</gene>
<feature type="compositionally biased region" description="Acidic residues" evidence="1">
    <location>
        <begin position="308"/>
        <end position="353"/>
    </location>
</feature>
<name>D3Q1Z5_STANL</name>
<dbReference type="PANTHER" id="PTHR46546">
    <property type="entry name" value="SHEWANELLA-LIKE PROTEIN PHOSPHATASE 1"/>
    <property type="match status" value="1"/>
</dbReference>
<dbReference type="RefSeq" id="WP_013017433.1">
    <property type="nucleotide sequence ID" value="NC_013947.1"/>
</dbReference>
<dbReference type="STRING" id="446470.Snas_2170"/>
<dbReference type="SUPFAM" id="SSF56300">
    <property type="entry name" value="Metallo-dependent phosphatases"/>
    <property type="match status" value="1"/>
</dbReference>
<dbReference type="Pfam" id="PF00149">
    <property type="entry name" value="Metallophos"/>
    <property type="match status" value="1"/>
</dbReference>
<keyword evidence="4" id="KW-1185">Reference proteome</keyword>
<dbReference type="eggNOG" id="COG0639">
    <property type="taxonomic scope" value="Bacteria"/>
</dbReference>
<dbReference type="InterPro" id="IPR004843">
    <property type="entry name" value="Calcineurin-like_PHP"/>
</dbReference>
<evidence type="ECO:0000313" key="3">
    <source>
        <dbReference type="EMBL" id="ADD41862.1"/>
    </source>
</evidence>
<dbReference type="GO" id="GO:0016787">
    <property type="term" value="F:hydrolase activity"/>
    <property type="evidence" value="ECO:0007669"/>
    <property type="project" value="InterPro"/>
</dbReference>
<organism evidence="3 4">
    <name type="scientific">Stackebrandtia nassauensis (strain DSM 44728 / CIP 108903 / NRRL B-16338 / NBRC 102104 / LLR-40K-21)</name>
    <dbReference type="NCBI Taxonomy" id="446470"/>
    <lineage>
        <taxon>Bacteria</taxon>
        <taxon>Bacillati</taxon>
        <taxon>Actinomycetota</taxon>
        <taxon>Actinomycetes</taxon>
        <taxon>Glycomycetales</taxon>
        <taxon>Glycomycetaceae</taxon>
        <taxon>Stackebrandtia</taxon>
    </lineage>
</organism>
<reference evidence="3 4" key="1">
    <citation type="journal article" date="2009" name="Stand. Genomic Sci.">
        <title>Complete genome sequence of Stackebrandtia nassauensis type strain (LLR-40K-21).</title>
        <authorList>
            <person name="Munk C."/>
            <person name="Lapidus A."/>
            <person name="Copeland A."/>
            <person name="Jando M."/>
            <person name="Mayilraj S."/>
            <person name="Glavina Del Rio T."/>
            <person name="Nolan M."/>
            <person name="Chen F."/>
            <person name="Lucas S."/>
            <person name="Tice H."/>
            <person name="Cheng J.F."/>
            <person name="Han C."/>
            <person name="Detter J.C."/>
            <person name="Bruce D."/>
            <person name="Goodwin L."/>
            <person name="Chain P."/>
            <person name="Pitluck S."/>
            <person name="Goker M."/>
            <person name="Ovchinikova G."/>
            <person name="Pati A."/>
            <person name="Ivanova N."/>
            <person name="Mavromatis K."/>
            <person name="Chen A."/>
            <person name="Palaniappan K."/>
            <person name="Land M."/>
            <person name="Hauser L."/>
            <person name="Chang Y.J."/>
            <person name="Jeffries C.D."/>
            <person name="Bristow J."/>
            <person name="Eisen J.A."/>
            <person name="Markowitz V."/>
            <person name="Hugenholtz P."/>
            <person name="Kyrpides N.C."/>
            <person name="Klenk H.P."/>
        </authorList>
    </citation>
    <scope>NUCLEOTIDE SEQUENCE [LARGE SCALE GENOMIC DNA]</scope>
    <source>
        <strain evidence="4">DSM 44728 / CIP 108903 / NRRL B-16338 / NBRC 102104 / LLR-40K-21</strain>
    </source>
</reference>
<dbReference type="InterPro" id="IPR029052">
    <property type="entry name" value="Metallo-depent_PP-like"/>
</dbReference>
<dbReference type="Gene3D" id="3.60.21.10">
    <property type="match status" value="1"/>
</dbReference>
<evidence type="ECO:0000256" key="1">
    <source>
        <dbReference type="SAM" id="MobiDB-lite"/>
    </source>
</evidence>
<dbReference type="PANTHER" id="PTHR46546:SF4">
    <property type="entry name" value="SHEWANELLA-LIKE PROTEIN PHOSPHATASE 1"/>
    <property type="match status" value="1"/>
</dbReference>
<dbReference type="KEGG" id="sna:Snas_2170"/>